<gene>
    <name evidence="2" type="ORF">ACFQ34_23545</name>
</gene>
<proteinExistence type="predicted"/>
<evidence type="ECO:0000313" key="2">
    <source>
        <dbReference type="EMBL" id="MFD1236277.1"/>
    </source>
</evidence>
<dbReference type="RefSeq" id="WP_013677575.1">
    <property type="nucleotide sequence ID" value="NZ_BAABKS010000002.1"/>
</dbReference>
<organism evidence="2 3">
    <name type="scientific">Pseudonocardia benzenivorans</name>
    <dbReference type="NCBI Taxonomy" id="228005"/>
    <lineage>
        <taxon>Bacteria</taxon>
        <taxon>Bacillati</taxon>
        <taxon>Actinomycetota</taxon>
        <taxon>Actinomycetes</taxon>
        <taxon>Pseudonocardiales</taxon>
        <taxon>Pseudonocardiaceae</taxon>
        <taxon>Pseudonocardia</taxon>
    </lineage>
</organism>
<keyword evidence="3" id="KW-1185">Reference proteome</keyword>
<dbReference type="SUPFAM" id="SSF54427">
    <property type="entry name" value="NTF2-like"/>
    <property type="match status" value="1"/>
</dbReference>
<feature type="domain" description="SnoaL-like" evidence="1">
    <location>
        <begin position="14"/>
        <end position="110"/>
    </location>
</feature>
<evidence type="ECO:0000259" key="1">
    <source>
        <dbReference type="Pfam" id="PF12680"/>
    </source>
</evidence>
<evidence type="ECO:0000313" key="3">
    <source>
        <dbReference type="Proteomes" id="UP001597182"/>
    </source>
</evidence>
<sequence>MTPHPDGAAALAAVARFNDAFDRRDVDAVMAAMTVDCVFEDTAPPDGTRHVGQEDVRAAWEKLFSGPGTFTTEEVFAAGDRVVARWRYEWGDGHVRGVDVFTVRDGLVAEKLAYVKG</sequence>
<accession>A0ABW3VLZ2</accession>
<dbReference type="InterPro" id="IPR037401">
    <property type="entry name" value="SnoaL-like"/>
</dbReference>
<dbReference type="EMBL" id="JBHTMB010000216">
    <property type="protein sequence ID" value="MFD1236277.1"/>
    <property type="molecule type" value="Genomic_DNA"/>
</dbReference>
<name>A0ABW3VLZ2_9PSEU</name>
<dbReference type="Pfam" id="PF12680">
    <property type="entry name" value="SnoaL_2"/>
    <property type="match status" value="1"/>
</dbReference>
<dbReference type="Proteomes" id="UP001597182">
    <property type="component" value="Unassembled WGS sequence"/>
</dbReference>
<dbReference type="InterPro" id="IPR032710">
    <property type="entry name" value="NTF2-like_dom_sf"/>
</dbReference>
<dbReference type="Gene3D" id="3.10.450.50">
    <property type="match status" value="1"/>
</dbReference>
<comment type="caution">
    <text evidence="2">The sequence shown here is derived from an EMBL/GenBank/DDBJ whole genome shotgun (WGS) entry which is preliminary data.</text>
</comment>
<protein>
    <submittedName>
        <fullName evidence="2">Nuclear transport factor 2 family protein</fullName>
    </submittedName>
</protein>
<reference evidence="3" key="1">
    <citation type="journal article" date="2019" name="Int. J. Syst. Evol. Microbiol.">
        <title>The Global Catalogue of Microorganisms (GCM) 10K type strain sequencing project: providing services to taxonomists for standard genome sequencing and annotation.</title>
        <authorList>
            <consortium name="The Broad Institute Genomics Platform"/>
            <consortium name="The Broad Institute Genome Sequencing Center for Infectious Disease"/>
            <person name="Wu L."/>
            <person name="Ma J."/>
        </authorList>
    </citation>
    <scope>NUCLEOTIDE SEQUENCE [LARGE SCALE GENOMIC DNA]</scope>
    <source>
        <strain evidence="3">CCUG 49018</strain>
    </source>
</reference>